<evidence type="ECO:0000313" key="2">
    <source>
        <dbReference type="EMBL" id="MYR31878.1"/>
    </source>
</evidence>
<dbReference type="SUPFAM" id="SSF51735">
    <property type="entry name" value="NAD(P)-binding Rossmann-fold domains"/>
    <property type="match status" value="1"/>
</dbReference>
<protein>
    <submittedName>
        <fullName evidence="2">NAD(P)H-binding protein</fullName>
    </submittedName>
</protein>
<dbReference type="InterPro" id="IPR051606">
    <property type="entry name" value="Polyketide_Oxido-like"/>
</dbReference>
<gene>
    <name evidence="2" type="ORF">GTW20_06215</name>
</gene>
<dbReference type="PANTHER" id="PTHR43355:SF2">
    <property type="entry name" value="FLAVIN REDUCTASE (NADPH)"/>
    <property type="match status" value="1"/>
</dbReference>
<dbReference type="GO" id="GO:0016646">
    <property type="term" value="F:oxidoreductase activity, acting on the CH-NH group of donors, NAD or NADP as acceptor"/>
    <property type="evidence" value="ECO:0007669"/>
    <property type="project" value="TreeGrafter"/>
</dbReference>
<accession>A0A7K2IPI7</accession>
<sequence length="208" mass="22383">MRIAIVGATGRTGREVVRLAVRDGHHVVAVVRNPDRLNDLRPTEVRVADGLDVTALSEAIQGVEAIVMCVGPVKGERADVLSAAITTLIEAMGNAGVERLVAITASGWLVDGDDPLSRFLAKPILARALREENAAFASAERSISASPLEWTIVRPPMLKDGPATGSYRQRRDGNVRWHYSMRRADLARAMLDVLEDPTAVRSTVAVTG</sequence>
<organism evidence="2 3">
    <name type="scientific">Nocardiopsis alba</name>
    <dbReference type="NCBI Taxonomy" id="53437"/>
    <lineage>
        <taxon>Bacteria</taxon>
        <taxon>Bacillati</taxon>
        <taxon>Actinomycetota</taxon>
        <taxon>Actinomycetes</taxon>
        <taxon>Streptosporangiales</taxon>
        <taxon>Nocardiopsidaceae</taxon>
        <taxon>Nocardiopsis</taxon>
    </lineage>
</organism>
<proteinExistence type="predicted"/>
<feature type="domain" description="NAD(P)-binding" evidence="1">
    <location>
        <begin position="7"/>
        <end position="197"/>
    </location>
</feature>
<name>A0A7K2IPI7_9ACTN</name>
<dbReference type="EMBL" id="WWHY01000001">
    <property type="protein sequence ID" value="MYR31878.1"/>
    <property type="molecule type" value="Genomic_DNA"/>
</dbReference>
<dbReference type="Pfam" id="PF13460">
    <property type="entry name" value="NAD_binding_10"/>
    <property type="match status" value="1"/>
</dbReference>
<evidence type="ECO:0000259" key="1">
    <source>
        <dbReference type="Pfam" id="PF13460"/>
    </source>
</evidence>
<comment type="caution">
    <text evidence="2">The sequence shown here is derived from an EMBL/GenBank/DDBJ whole genome shotgun (WGS) entry which is preliminary data.</text>
</comment>
<dbReference type="InterPro" id="IPR016040">
    <property type="entry name" value="NAD(P)-bd_dom"/>
</dbReference>
<dbReference type="Gene3D" id="3.40.50.720">
    <property type="entry name" value="NAD(P)-binding Rossmann-like Domain"/>
    <property type="match status" value="1"/>
</dbReference>
<dbReference type="InterPro" id="IPR036291">
    <property type="entry name" value="NAD(P)-bd_dom_sf"/>
</dbReference>
<dbReference type="PANTHER" id="PTHR43355">
    <property type="entry name" value="FLAVIN REDUCTASE (NADPH)"/>
    <property type="match status" value="1"/>
</dbReference>
<dbReference type="RefSeq" id="WP_161110507.1">
    <property type="nucleotide sequence ID" value="NZ_JBHYPC010000002.1"/>
</dbReference>
<dbReference type="AlphaFoldDB" id="A0A7K2IPI7"/>
<dbReference type="Proteomes" id="UP000467124">
    <property type="component" value="Unassembled WGS sequence"/>
</dbReference>
<evidence type="ECO:0000313" key="3">
    <source>
        <dbReference type="Proteomes" id="UP000467124"/>
    </source>
</evidence>
<reference evidence="2 3" key="1">
    <citation type="journal article" date="2019" name="Nat. Commun.">
        <title>The antimicrobial potential of Streptomyces from insect microbiomes.</title>
        <authorList>
            <person name="Chevrette M.G."/>
            <person name="Carlson C.M."/>
            <person name="Ortega H.E."/>
            <person name="Thomas C."/>
            <person name="Ananiev G.E."/>
            <person name="Barns K.J."/>
            <person name="Book A.J."/>
            <person name="Cagnazzo J."/>
            <person name="Carlos C."/>
            <person name="Flanigan W."/>
            <person name="Grubbs K.J."/>
            <person name="Horn H.A."/>
            <person name="Hoffmann F.M."/>
            <person name="Klassen J.L."/>
            <person name="Knack J.J."/>
            <person name="Lewin G.R."/>
            <person name="McDonald B.R."/>
            <person name="Muller L."/>
            <person name="Melo W.G.P."/>
            <person name="Pinto-Tomas A.A."/>
            <person name="Schmitz A."/>
            <person name="Wendt-Pienkowski E."/>
            <person name="Wildman S."/>
            <person name="Zhao M."/>
            <person name="Zhang F."/>
            <person name="Bugni T.S."/>
            <person name="Andes D.R."/>
            <person name="Pupo M.T."/>
            <person name="Currie C.R."/>
        </authorList>
    </citation>
    <scope>NUCLEOTIDE SEQUENCE [LARGE SCALE GENOMIC DNA]</scope>
    <source>
        <strain evidence="2 3">SID5840</strain>
    </source>
</reference>